<evidence type="ECO:0000256" key="5">
    <source>
        <dbReference type="ARBA" id="ARBA00022729"/>
    </source>
</evidence>
<proteinExistence type="inferred from homology"/>
<evidence type="ECO:0000313" key="10">
    <source>
        <dbReference type="Proteomes" id="UP000295807"/>
    </source>
</evidence>
<dbReference type="Pfam" id="PF03349">
    <property type="entry name" value="Toluene_X"/>
    <property type="match status" value="1"/>
</dbReference>
<dbReference type="GO" id="GO:0009279">
    <property type="term" value="C:cell outer membrane"/>
    <property type="evidence" value="ECO:0007669"/>
    <property type="project" value="UniProtKB-SubCell"/>
</dbReference>
<evidence type="ECO:0008006" key="11">
    <source>
        <dbReference type="Google" id="ProtNLM"/>
    </source>
</evidence>
<evidence type="ECO:0000256" key="2">
    <source>
        <dbReference type="ARBA" id="ARBA00008163"/>
    </source>
</evidence>
<keyword evidence="3" id="KW-1134">Transmembrane beta strand</keyword>
<reference evidence="9 10" key="1">
    <citation type="submission" date="2019-03" db="EMBL/GenBank/DDBJ databases">
        <title>Genomic Encyclopedia of Type Strains, Phase IV (KMG-IV): sequencing the most valuable type-strain genomes for metagenomic binning, comparative biology and taxonomic classification.</title>
        <authorList>
            <person name="Goeker M."/>
        </authorList>
    </citation>
    <scope>NUCLEOTIDE SEQUENCE [LARGE SCALE GENOMIC DNA]</scope>
    <source>
        <strain evidence="9 10">DSM 21100</strain>
    </source>
</reference>
<dbReference type="RefSeq" id="WP_132128572.1">
    <property type="nucleotide sequence ID" value="NZ_CP042432.1"/>
</dbReference>
<evidence type="ECO:0000256" key="3">
    <source>
        <dbReference type="ARBA" id="ARBA00022452"/>
    </source>
</evidence>
<evidence type="ECO:0000256" key="6">
    <source>
        <dbReference type="ARBA" id="ARBA00023136"/>
    </source>
</evidence>
<gene>
    <name evidence="9" type="ORF">EDD80_103222</name>
</gene>
<accession>A0A4R3KT00</accession>
<evidence type="ECO:0000256" key="8">
    <source>
        <dbReference type="SAM" id="SignalP"/>
    </source>
</evidence>
<keyword evidence="7" id="KW-0998">Cell outer membrane</keyword>
<keyword evidence="6" id="KW-0472">Membrane</keyword>
<dbReference type="EMBL" id="SMAD01000003">
    <property type="protein sequence ID" value="TCS88358.1"/>
    <property type="molecule type" value="Genomic_DNA"/>
</dbReference>
<keyword evidence="10" id="KW-1185">Reference proteome</keyword>
<protein>
    <recommendedName>
        <fullName evidence="11">Outer membrane protein transport protein (OMPP1/FadL/TodX)</fullName>
    </recommendedName>
</protein>
<evidence type="ECO:0000256" key="7">
    <source>
        <dbReference type="ARBA" id="ARBA00023237"/>
    </source>
</evidence>
<feature type="chain" id="PRO_5020803137" description="Outer membrane protein transport protein (OMPP1/FadL/TodX)" evidence="8">
    <location>
        <begin position="24"/>
        <end position="497"/>
    </location>
</feature>
<organism evidence="9 10">
    <name type="scientific">Anseongella ginsenosidimutans</name>
    <dbReference type="NCBI Taxonomy" id="496056"/>
    <lineage>
        <taxon>Bacteria</taxon>
        <taxon>Pseudomonadati</taxon>
        <taxon>Bacteroidota</taxon>
        <taxon>Sphingobacteriia</taxon>
        <taxon>Sphingobacteriales</taxon>
        <taxon>Sphingobacteriaceae</taxon>
        <taxon>Anseongella</taxon>
    </lineage>
</organism>
<comment type="caution">
    <text evidence="9">The sequence shown here is derived from an EMBL/GenBank/DDBJ whole genome shotgun (WGS) entry which is preliminary data.</text>
</comment>
<dbReference type="SUPFAM" id="SSF56935">
    <property type="entry name" value="Porins"/>
    <property type="match status" value="1"/>
</dbReference>
<name>A0A4R3KT00_9SPHI</name>
<dbReference type="InterPro" id="IPR005017">
    <property type="entry name" value="OMPP1/FadL/TodX"/>
</dbReference>
<evidence type="ECO:0000256" key="1">
    <source>
        <dbReference type="ARBA" id="ARBA00004571"/>
    </source>
</evidence>
<keyword evidence="4" id="KW-0812">Transmembrane</keyword>
<evidence type="ECO:0000256" key="4">
    <source>
        <dbReference type="ARBA" id="ARBA00022692"/>
    </source>
</evidence>
<comment type="subcellular location">
    <subcellularLocation>
        <location evidence="1">Cell outer membrane</location>
        <topology evidence="1">Multi-pass membrane protein</topology>
    </subcellularLocation>
</comment>
<feature type="signal peptide" evidence="8">
    <location>
        <begin position="1"/>
        <end position="23"/>
    </location>
</feature>
<comment type="similarity">
    <text evidence="2">Belongs to the OmpP1/FadL family.</text>
</comment>
<dbReference type="Proteomes" id="UP000295807">
    <property type="component" value="Unassembled WGS sequence"/>
</dbReference>
<evidence type="ECO:0000313" key="9">
    <source>
        <dbReference type="EMBL" id="TCS88358.1"/>
    </source>
</evidence>
<dbReference type="OrthoDB" id="9765571at2"/>
<keyword evidence="5 8" id="KW-0732">Signal</keyword>
<sequence length="497" mass="55421">MNFKHIKTLAALSFACLSLPAFAQNYEDDALGYSQSELIGTARIQAIGGAQVALGGDLGTFGINPAGIAFYRSSDLGITFNFKNVSNKATYLDSNTDDPFSKFTVPQFGLVIANARKENDGSFNGRWNNFAFGLSYMRTNDFNNRYSYQGYNGSSSITSFFADLAYNRYQGDELPDINDPFYLEDVAYAAGIIDDAEIDGQPTFIGLSEFGDLQQFREVETKGGISETSVTLGGNYGNQLFLGAALTYVNVRQENESYYTEYDINDPSYPFDITSFDYVRNYEQRGAGFNAKLGAVYLPVKDVRIGLSVQTPTFIKFEEDNYDEIVTLESNGESYNSSIEGTFDYDIRTPLKVNAGLAKFFGDQGFLSADVEFVDYSRIDFDSEFRDFNNDINQRVSDRFKNAVNFRVGGEYKLDAISLRLGYAYFGSPYSNTEEDFSRNYFTGGLGYRYSNVYVDLAGIYNQSTTTQVPYEAGDLSPVADIDHNKLGIMLTVGTRF</sequence>
<dbReference type="AlphaFoldDB" id="A0A4R3KT00"/>
<dbReference type="Gene3D" id="2.40.160.60">
    <property type="entry name" value="Outer membrane protein transport protein (OMPP1/FadL/TodX)"/>
    <property type="match status" value="1"/>
</dbReference>